<dbReference type="RefSeq" id="WP_070101648.1">
    <property type="nucleotide sequence ID" value="NZ_CYYR01000005.1"/>
</dbReference>
<dbReference type="PANTHER" id="PTHR11927">
    <property type="entry name" value="GALACTOSIDE 2-L-FUCOSYLTRANSFERASE"/>
    <property type="match status" value="1"/>
</dbReference>
<organism evidence="3 4">
    <name type="scientific">Roseburia inulinivorans</name>
    <dbReference type="NCBI Taxonomy" id="360807"/>
    <lineage>
        <taxon>Bacteria</taxon>
        <taxon>Bacillati</taxon>
        <taxon>Bacillota</taxon>
        <taxon>Clostridia</taxon>
        <taxon>Lachnospirales</taxon>
        <taxon>Lachnospiraceae</taxon>
        <taxon>Roseburia</taxon>
    </lineage>
</organism>
<dbReference type="Proteomes" id="UP000095395">
    <property type="component" value="Unassembled WGS sequence"/>
</dbReference>
<keyword evidence="1" id="KW-0328">Glycosyltransferase</keyword>
<name>A0A173YXV5_9FIRM</name>
<dbReference type="EMBL" id="CYYR01000005">
    <property type="protein sequence ID" value="CUN67795.1"/>
    <property type="molecule type" value="Genomic_DNA"/>
</dbReference>
<dbReference type="CDD" id="cd11301">
    <property type="entry name" value="Fut1_Fut2_like"/>
    <property type="match status" value="1"/>
</dbReference>
<reference evidence="3 4" key="1">
    <citation type="submission" date="2015-09" db="EMBL/GenBank/DDBJ databases">
        <authorList>
            <consortium name="Pathogen Informatics"/>
        </authorList>
    </citation>
    <scope>NUCLEOTIDE SEQUENCE [LARGE SCALE GENOMIC DNA]</scope>
    <source>
        <strain evidence="3 4">2789STDY5608835</strain>
    </source>
</reference>
<evidence type="ECO:0000313" key="3">
    <source>
        <dbReference type="EMBL" id="CUN67795.1"/>
    </source>
</evidence>
<sequence length="307" mass="36436">MVVLTLGGGLGNQMFQYAFARKVQQLTQDDVLKFTGYHLKGTGNSEKMLFNLNIVPGITFCDKKEQQEVERVQERALKKMHYYKVLSRYIKGAAPWRIRLLSKRGIYTTYSLYNEQKYEVPDCRVKYIEGAYQTYTYWEDMIPQIKNELKVKTKPSEANRLLMEEMQSCESVCVHVRRGDYLAPEFAHLNVCDQDYYMEAMQKMKAQKPDAVFYIFTNNHKEVEWIKENYDFSGFEVRYVDLDNPDYEELRLMYHCKNFIISNSTYSWWGQFLSDNPHKIVMAPSVWNREMNADGIYMPDWQVIKVK</sequence>
<gene>
    <name evidence="3" type="ORF">ERS852392_01065</name>
</gene>
<evidence type="ECO:0000313" key="4">
    <source>
        <dbReference type="Proteomes" id="UP000095395"/>
    </source>
</evidence>
<dbReference type="GO" id="GO:0005975">
    <property type="term" value="P:carbohydrate metabolic process"/>
    <property type="evidence" value="ECO:0007669"/>
    <property type="project" value="InterPro"/>
</dbReference>
<evidence type="ECO:0000256" key="2">
    <source>
        <dbReference type="ARBA" id="ARBA00022679"/>
    </source>
</evidence>
<dbReference type="GO" id="GO:0008107">
    <property type="term" value="F:galactoside 2-alpha-L-fucosyltransferase activity"/>
    <property type="evidence" value="ECO:0007669"/>
    <property type="project" value="InterPro"/>
</dbReference>
<dbReference type="InterPro" id="IPR002516">
    <property type="entry name" value="Glyco_trans_11"/>
</dbReference>
<dbReference type="Pfam" id="PF01531">
    <property type="entry name" value="Glyco_transf_11"/>
    <property type="match status" value="1"/>
</dbReference>
<dbReference type="GO" id="GO:0016020">
    <property type="term" value="C:membrane"/>
    <property type="evidence" value="ECO:0007669"/>
    <property type="project" value="InterPro"/>
</dbReference>
<dbReference type="Gene3D" id="3.40.50.11350">
    <property type="match status" value="1"/>
</dbReference>
<evidence type="ECO:0000256" key="1">
    <source>
        <dbReference type="ARBA" id="ARBA00022676"/>
    </source>
</evidence>
<protein>
    <submittedName>
        <fullName evidence="3">Glycosyl transferase family 11</fullName>
    </submittedName>
</protein>
<keyword evidence="2 3" id="KW-0808">Transferase</keyword>
<dbReference type="PANTHER" id="PTHR11927:SF9">
    <property type="entry name" value="L-FUCOSYLTRANSFERASE"/>
    <property type="match status" value="1"/>
</dbReference>
<dbReference type="AlphaFoldDB" id="A0A173YXV5"/>
<accession>A0A173YXV5</accession>
<proteinExistence type="predicted"/>